<dbReference type="EnsemblPlants" id="OGLUM05G01760.1">
    <property type="protein sequence ID" value="OGLUM05G01760.1"/>
    <property type="gene ID" value="OGLUM05G01760"/>
</dbReference>
<keyword evidence="3" id="KW-1185">Reference proteome</keyword>
<reference evidence="2" key="1">
    <citation type="submission" date="2015-04" db="UniProtKB">
        <authorList>
            <consortium name="EnsemblPlants"/>
        </authorList>
    </citation>
    <scope>IDENTIFICATION</scope>
</reference>
<reference evidence="2" key="2">
    <citation type="submission" date="2018-05" db="EMBL/GenBank/DDBJ databases">
        <title>OgluRS3 (Oryza glumaepatula Reference Sequence Version 3).</title>
        <authorList>
            <person name="Zhang J."/>
            <person name="Kudrna D."/>
            <person name="Lee S."/>
            <person name="Talag J."/>
            <person name="Welchert J."/>
            <person name="Wing R.A."/>
        </authorList>
    </citation>
    <scope>NUCLEOTIDE SEQUENCE [LARGE SCALE GENOMIC DNA]</scope>
</reference>
<feature type="region of interest" description="Disordered" evidence="1">
    <location>
        <begin position="83"/>
        <end position="110"/>
    </location>
</feature>
<dbReference type="STRING" id="40148.A0A0D9ZTM5"/>
<sequence length="238" mass="25334">MEILVGWLLHACVEFGLSPTGCYTAPPEAGSIGSAIVRLATATIVVTVGLGFQRYCEAVEYLVKNLDHSMPMQTTDKTDAVKSMLSGENSEGSDGSESSDTVEWDPWDPPHPPCPTLPPTASLMSQVEMVKQHHFQVLAVVAASRATNIIAPDRTPQVSHQEVLEGVSSILDDHGFAPTGKGISIGDLECRPYDCKASNSVPKCNYEDSGTTKAVGESPNLNVKAKKSAPVVMLYGFG</sequence>
<accession>A0A0D9ZTM5</accession>
<evidence type="ECO:0000256" key="1">
    <source>
        <dbReference type="SAM" id="MobiDB-lite"/>
    </source>
</evidence>
<dbReference type="AlphaFoldDB" id="A0A0D9ZTM5"/>
<name>A0A0D9ZTM5_9ORYZ</name>
<dbReference type="Proteomes" id="UP000026961">
    <property type="component" value="Chromosome 5"/>
</dbReference>
<dbReference type="Gramene" id="OGLUM05G01760.1">
    <property type="protein sequence ID" value="OGLUM05G01760.1"/>
    <property type="gene ID" value="OGLUM05G01760"/>
</dbReference>
<evidence type="ECO:0000313" key="3">
    <source>
        <dbReference type="Proteomes" id="UP000026961"/>
    </source>
</evidence>
<feature type="compositionally biased region" description="Low complexity" evidence="1">
    <location>
        <begin position="86"/>
        <end position="99"/>
    </location>
</feature>
<organism evidence="2">
    <name type="scientific">Oryza glumipatula</name>
    <dbReference type="NCBI Taxonomy" id="40148"/>
    <lineage>
        <taxon>Eukaryota</taxon>
        <taxon>Viridiplantae</taxon>
        <taxon>Streptophyta</taxon>
        <taxon>Embryophyta</taxon>
        <taxon>Tracheophyta</taxon>
        <taxon>Spermatophyta</taxon>
        <taxon>Magnoliopsida</taxon>
        <taxon>Liliopsida</taxon>
        <taxon>Poales</taxon>
        <taxon>Poaceae</taxon>
        <taxon>BOP clade</taxon>
        <taxon>Oryzoideae</taxon>
        <taxon>Oryzeae</taxon>
        <taxon>Oryzinae</taxon>
        <taxon>Oryza</taxon>
    </lineage>
</organism>
<protein>
    <submittedName>
        <fullName evidence="2">Uncharacterized protein</fullName>
    </submittedName>
</protein>
<proteinExistence type="predicted"/>
<dbReference type="HOGENOM" id="CLU_1167442_0_0_1"/>
<evidence type="ECO:0000313" key="2">
    <source>
        <dbReference type="EnsemblPlants" id="OGLUM05G01760.1"/>
    </source>
</evidence>